<dbReference type="InterPro" id="IPR028996">
    <property type="entry name" value="GM2-AP"/>
</dbReference>
<dbReference type="GO" id="GO:0006689">
    <property type="term" value="P:ganglioside catabolic process"/>
    <property type="evidence" value="ECO:0007669"/>
    <property type="project" value="InterPro"/>
</dbReference>
<dbReference type="EMBL" id="JX053329">
    <property type="protein sequence ID" value="AFK11557.1"/>
    <property type="molecule type" value="mRNA"/>
</dbReference>
<dbReference type="InterPro" id="IPR036846">
    <property type="entry name" value="GM2-AP_sf"/>
</dbReference>
<dbReference type="Pfam" id="PF02221">
    <property type="entry name" value="E1_DerP2_DerF2"/>
    <property type="match status" value="1"/>
</dbReference>
<feature type="domain" description="MD-2-related lipid-recognition" evidence="3">
    <location>
        <begin position="37"/>
        <end position="188"/>
    </location>
</feature>
<protein>
    <submittedName>
        <fullName evidence="4">Ganglioside GM2 activator</fullName>
    </submittedName>
</protein>
<feature type="signal peptide" evidence="2">
    <location>
        <begin position="1"/>
        <end position="18"/>
    </location>
</feature>
<evidence type="ECO:0000256" key="1">
    <source>
        <dbReference type="ARBA" id="ARBA00022729"/>
    </source>
</evidence>
<dbReference type="PANTHER" id="PTHR17357">
    <property type="entry name" value="GM2 GANGLIOSIDE ACTIVATOR PROTEIN"/>
    <property type="match status" value="1"/>
</dbReference>
<evidence type="ECO:0000256" key="2">
    <source>
        <dbReference type="SAM" id="SignalP"/>
    </source>
</evidence>
<organism evidence="4">
    <name type="scientific">Callorhinchus milii</name>
    <name type="common">Ghost shark</name>
    <dbReference type="NCBI Taxonomy" id="7868"/>
    <lineage>
        <taxon>Eukaryota</taxon>
        <taxon>Metazoa</taxon>
        <taxon>Chordata</taxon>
        <taxon>Craniata</taxon>
        <taxon>Vertebrata</taxon>
        <taxon>Chondrichthyes</taxon>
        <taxon>Holocephali</taxon>
        <taxon>Chimaeriformes</taxon>
        <taxon>Callorhinchidae</taxon>
        <taxon>Callorhinchus</taxon>
    </lineage>
</organism>
<evidence type="ECO:0000313" key="4">
    <source>
        <dbReference type="EMBL" id="AFK11557.1"/>
    </source>
</evidence>
<keyword evidence="1 2" id="KW-0732">Signal</keyword>
<dbReference type="GeneID" id="103182985"/>
<sequence length="193" mass="20970">MKLLLLSVGCVFASLADANERDSSRRHSVRRLEAFSWANCRNAEPVVIKSLSIKPDPVSIPGFLRASVFASVGVSLQAPLTIHLTLEKEVAGIWVTIPCIEELGSCTYENICQQLDALIPPGQNCPEPLFTYGIPCHCPFKKGDYNLPDSSFYIPSLDLPSWLTSGNYKATAILSGEKGSLACVKISISLRAD</sequence>
<feature type="chain" id="PRO_5003878883" evidence="2">
    <location>
        <begin position="19"/>
        <end position="193"/>
    </location>
</feature>
<evidence type="ECO:0000259" key="3">
    <source>
        <dbReference type="SMART" id="SM00737"/>
    </source>
</evidence>
<reference evidence="4" key="1">
    <citation type="journal article" date="2012" name="PLoS ONE">
        <title>Sequencing and Analysis of Full-Length cDNAs, 5'-ESTs and 3'-ESTs from a Cartilaginous Fish, the Elephant Shark (Callorhinchus milii).</title>
        <authorList>
            <person name="Tan Y.Y."/>
            <person name="Kodzius R."/>
            <person name="Tay B.H."/>
            <person name="Tay A."/>
            <person name="Brenner S."/>
            <person name="Venkatesh B."/>
        </authorList>
    </citation>
    <scope>NUCLEOTIDE SEQUENCE</scope>
    <source>
        <tissue evidence="4">Testis</tissue>
    </source>
</reference>
<proteinExistence type="evidence at transcript level"/>
<dbReference type="AlphaFoldDB" id="K4FYQ1"/>
<name>K4FYQ1_CALMI</name>
<dbReference type="SMART" id="SM00737">
    <property type="entry name" value="ML"/>
    <property type="match status" value="1"/>
</dbReference>
<dbReference type="Gene3D" id="2.70.220.10">
    <property type="entry name" value="Ganglioside GM2 activator"/>
    <property type="match status" value="1"/>
</dbReference>
<dbReference type="GO" id="GO:0009898">
    <property type="term" value="C:cytoplasmic side of plasma membrane"/>
    <property type="evidence" value="ECO:0007669"/>
    <property type="project" value="TreeGrafter"/>
</dbReference>
<dbReference type="PANTHER" id="PTHR17357:SF0">
    <property type="entry name" value="GANGLIOSIDE GM2 ACTIVATOR"/>
    <property type="match status" value="1"/>
</dbReference>
<dbReference type="SUPFAM" id="SSF63707">
    <property type="entry name" value="Ganglioside M2 (gm2) activator"/>
    <property type="match status" value="1"/>
</dbReference>
<dbReference type="GO" id="GO:0005319">
    <property type="term" value="F:lipid transporter activity"/>
    <property type="evidence" value="ECO:0007669"/>
    <property type="project" value="TreeGrafter"/>
</dbReference>
<dbReference type="RefSeq" id="NP_001279525.1">
    <property type="nucleotide sequence ID" value="NM_001292596.1"/>
</dbReference>
<dbReference type="GO" id="GO:0008047">
    <property type="term" value="F:enzyme activator activity"/>
    <property type="evidence" value="ECO:0007669"/>
    <property type="project" value="InterPro"/>
</dbReference>
<dbReference type="InterPro" id="IPR003172">
    <property type="entry name" value="ML_dom"/>
</dbReference>
<accession>K4FYQ1</accession>